<dbReference type="Pfam" id="PF02133">
    <property type="entry name" value="Transp_cyt_pur"/>
    <property type="match status" value="1"/>
</dbReference>
<feature type="transmembrane region" description="Helical" evidence="8">
    <location>
        <begin position="333"/>
        <end position="354"/>
    </location>
</feature>
<evidence type="ECO:0000256" key="8">
    <source>
        <dbReference type="SAM" id="Phobius"/>
    </source>
</evidence>
<comment type="caution">
    <text evidence="9">The sequence shown here is derived from an EMBL/GenBank/DDBJ whole genome shotgun (WGS) entry which is preliminary data.</text>
</comment>
<sequence>MPDNQVFRIEKRGIDIVGEADRSGHPRQLFYTWAAANFAMGNLIIGGLLPFLGLNFWQCVLAIVVMDLFVVVFALTSLYGPRYGSSTMTTSRAVFGIRGNWLPTILTWIEAVGWEGVNTVLGVLVLVVVVNKIFAHALPFDVLSAIALAVMIGGTLLWSLLGHATILHLQRYTSALLTIGFSVMIILLIVRGDLFRFGFSQHVAPLAGTNVVGSWLIALMLLVSSAPYGWANFSAEYSRYLPTDTNSSQLFRNVFWGFAIVSNVVIAVGVMLSLSFRLADPVNDLPKALPASFLIPFALIIMIGLFSANVLNAYTSGLALQSLGITLERHKTVIVDMVLVALMGLFALYIYNFVSGFETFLGLMIVWVTPWTAIYVADYFLDKGPYIPHDLFNSSGRYWYKNGTNWKAFVAFVAGIVAALLFVNDYPLFVGPLTRWVGGGDFSLIAGSVVSLAIYIPWRQRAMRASALHTHISADQESEA</sequence>
<evidence type="ECO:0000256" key="1">
    <source>
        <dbReference type="ARBA" id="ARBA00004141"/>
    </source>
</evidence>
<feature type="transmembrane region" description="Helical" evidence="8">
    <location>
        <begin position="29"/>
        <end position="49"/>
    </location>
</feature>
<feature type="transmembrane region" description="Helical" evidence="8">
    <location>
        <begin position="360"/>
        <end position="381"/>
    </location>
</feature>
<feature type="transmembrane region" description="Helical" evidence="8">
    <location>
        <begin position="101"/>
        <end position="130"/>
    </location>
</feature>
<evidence type="ECO:0000256" key="6">
    <source>
        <dbReference type="ARBA" id="ARBA00023136"/>
    </source>
</evidence>
<keyword evidence="6 7" id="KW-0472">Membrane</keyword>
<reference evidence="9 10" key="1">
    <citation type="journal article" date="2014" name="BMC Genomics">
        <title>Comparison of environmental and isolate Sulfobacillus genomes reveals diverse carbon, sulfur, nitrogen, and hydrogen metabolisms.</title>
        <authorList>
            <person name="Justice N.B."/>
            <person name="Norman A."/>
            <person name="Brown C.T."/>
            <person name="Singh A."/>
            <person name="Thomas B.C."/>
            <person name="Banfield J.F."/>
        </authorList>
    </citation>
    <scope>NUCLEOTIDE SEQUENCE [LARGE SCALE GENOMIC DNA]</scope>
    <source>
        <strain evidence="9">AMDSBA3</strain>
    </source>
</reference>
<feature type="transmembrane region" description="Helical" evidence="8">
    <location>
        <begin position="436"/>
        <end position="456"/>
    </location>
</feature>
<organism evidence="9 10">
    <name type="scientific">Sulfobacillus acidophilus</name>
    <dbReference type="NCBI Taxonomy" id="53633"/>
    <lineage>
        <taxon>Bacteria</taxon>
        <taxon>Bacillati</taxon>
        <taxon>Bacillota</taxon>
        <taxon>Clostridia</taxon>
        <taxon>Eubacteriales</taxon>
        <taxon>Clostridiales Family XVII. Incertae Sedis</taxon>
        <taxon>Sulfobacillus</taxon>
    </lineage>
</organism>
<proteinExistence type="inferred from homology"/>
<evidence type="ECO:0000313" key="10">
    <source>
        <dbReference type="Proteomes" id="UP000241848"/>
    </source>
</evidence>
<evidence type="ECO:0008006" key="11">
    <source>
        <dbReference type="Google" id="ProtNLM"/>
    </source>
</evidence>
<keyword evidence="4 8" id="KW-0812">Transmembrane</keyword>
<dbReference type="PANTHER" id="PTHR31806:SF1">
    <property type="entry name" value="PURINE-CYTOSINE PERMEASE FCY2-RELATED"/>
    <property type="match status" value="1"/>
</dbReference>
<dbReference type="Gene3D" id="1.10.4160.10">
    <property type="entry name" value="Hydantoin permease"/>
    <property type="match status" value="1"/>
</dbReference>
<feature type="transmembrane region" description="Helical" evidence="8">
    <location>
        <begin position="55"/>
        <end position="80"/>
    </location>
</feature>
<dbReference type="Proteomes" id="UP000241848">
    <property type="component" value="Unassembled WGS sequence"/>
</dbReference>
<evidence type="ECO:0000256" key="5">
    <source>
        <dbReference type="ARBA" id="ARBA00022989"/>
    </source>
</evidence>
<feature type="transmembrane region" description="Helical" evidence="8">
    <location>
        <begin position="406"/>
        <end position="424"/>
    </location>
</feature>
<dbReference type="AlphaFoldDB" id="A0A2T2WNS0"/>
<gene>
    <name evidence="9" type="ORF">C7B45_00910</name>
</gene>
<dbReference type="PIRSF" id="PIRSF002744">
    <property type="entry name" value="Pur-cyt_permease"/>
    <property type="match status" value="1"/>
</dbReference>
<protein>
    <recommendedName>
        <fullName evidence="11">Allantoin permease</fullName>
    </recommendedName>
</protein>
<feature type="transmembrane region" description="Helical" evidence="8">
    <location>
        <begin position="288"/>
        <end position="312"/>
    </location>
</feature>
<comment type="similarity">
    <text evidence="2 7">Belongs to the purine-cytosine permease (2.A.39) family.</text>
</comment>
<feature type="transmembrane region" description="Helical" evidence="8">
    <location>
        <begin position="173"/>
        <end position="192"/>
    </location>
</feature>
<keyword evidence="5 8" id="KW-1133">Transmembrane helix</keyword>
<name>A0A2T2WNS0_9FIRM</name>
<dbReference type="EMBL" id="PXYV01000002">
    <property type="protein sequence ID" value="PSR23877.1"/>
    <property type="molecule type" value="Genomic_DNA"/>
</dbReference>
<accession>A0A2T2WNS0</accession>
<evidence type="ECO:0000256" key="7">
    <source>
        <dbReference type="PIRNR" id="PIRNR002744"/>
    </source>
</evidence>
<dbReference type="InterPro" id="IPR001248">
    <property type="entry name" value="Pur-cyt_permease"/>
</dbReference>
<evidence type="ECO:0000256" key="2">
    <source>
        <dbReference type="ARBA" id="ARBA00008974"/>
    </source>
</evidence>
<evidence type="ECO:0000256" key="4">
    <source>
        <dbReference type="ARBA" id="ARBA00022692"/>
    </source>
</evidence>
<comment type="subcellular location">
    <subcellularLocation>
        <location evidence="1">Membrane</location>
        <topology evidence="1">Multi-pass membrane protein</topology>
    </subcellularLocation>
</comment>
<feature type="transmembrane region" description="Helical" evidence="8">
    <location>
        <begin position="212"/>
        <end position="233"/>
    </location>
</feature>
<keyword evidence="3 7" id="KW-0813">Transport</keyword>
<evidence type="ECO:0000256" key="3">
    <source>
        <dbReference type="ARBA" id="ARBA00022448"/>
    </source>
</evidence>
<dbReference type="GO" id="GO:0005886">
    <property type="term" value="C:plasma membrane"/>
    <property type="evidence" value="ECO:0007669"/>
    <property type="project" value="TreeGrafter"/>
</dbReference>
<evidence type="ECO:0000313" key="9">
    <source>
        <dbReference type="EMBL" id="PSR23877.1"/>
    </source>
</evidence>
<dbReference type="PANTHER" id="PTHR31806">
    <property type="entry name" value="PURINE-CYTOSINE PERMEASE FCY2-RELATED"/>
    <property type="match status" value="1"/>
</dbReference>
<dbReference type="InterPro" id="IPR026030">
    <property type="entry name" value="Pur-cyt_permease_Fcy2/21/22"/>
</dbReference>
<dbReference type="GO" id="GO:0022857">
    <property type="term" value="F:transmembrane transporter activity"/>
    <property type="evidence" value="ECO:0007669"/>
    <property type="project" value="InterPro"/>
</dbReference>
<feature type="transmembrane region" description="Helical" evidence="8">
    <location>
        <begin position="254"/>
        <end position="276"/>
    </location>
</feature>
<feature type="transmembrane region" description="Helical" evidence="8">
    <location>
        <begin position="142"/>
        <end position="161"/>
    </location>
</feature>